<dbReference type="EMBL" id="JBBPBK010000003">
    <property type="protein sequence ID" value="KAK9287616.1"/>
    <property type="molecule type" value="Genomic_DNA"/>
</dbReference>
<comment type="caution">
    <text evidence="1">The sequence shown here is derived from an EMBL/GenBank/DDBJ whole genome shotgun (WGS) entry which is preliminary data.</text>
</comment>
<protein>
    <submittedName>
        <fullName evidence="1">Uncharacterized protein</fullName>
    </submittedName>
</protein>
<dbReference type="Proteomes" id="UP001415857">
    <property type="component" value="Unassembled WGS sequence"/>
</dbReference>
<dbReference type="AlphaFoldDB" id="A0AAP0RYR7"/>
<proteinExistence type="predicted"/>
<name>A0AAP0RYR7_LIQFO</name>
<sequence>MVGDLKADQAARVRARDNRDWAGRVRVGDNKVRVADNRVRAGDSKLQEVDNKVRAVDNRVDVARVAAVAVAVVDSSSIDNNGYTHLSLYHKLSPIAAVY</sequence>
<evidence type="ECO:0000313" key="1">
    <source>
        <dbReference type="EMBL" id="KAK9287616.1"/>
    </source>
</evidence>
<accession>A0AAP0RYR7</accession>
<reference evidence="1 2" key="1">
    <citation type="journal article" date="2024" name="Plant J.">
        <title>Genome sequences and population genomics reveal climatic adaptation and genomic divergence between two closely related sweetgum species.</title>
        <authorList>
            <person name="Xu W.Q."/>
            <person name="Ren C.Q."/>
            <person name="Zhang X.Y."/>
            <person name="Comes H.P."/>
            <person name="Liu X.H."/>
            <person name="Li Y.G."/>
            <person name="Kettle C.J."/>
            <person name="Jalonen R."/>
            <person name="Gaisberger H."/>
            <person name="Ma Y.Z."/>
            <person name="Qiu Y.X."/>
        </authorList>
    </citation>
    <scope>NUCLEOTIDE SEQUENCE [LARGE SCALE GENOMIC DNA]</scope>
    <source>
        <strain evidence="1">Hangzhou</strain>
    </source>
</reference>
<keyword evidence="2" id="KW-1185">Reference proteome</keyword>
<gene>
    <name evidence="1" type="ORF">L1049_016052</name>
</gene>
<organism evidence="1 2">
    <name type="scientific">Liquidambar formosana</name>
    <name type="common">Formosan gum</name>
    <dbReference type="NCBI Taxonomy" id="63359"/>
    <lineage>
        <taxon>Eukaryota</taxon>
        <taxon>Viridiplantae</taxon>
        <taxon>Streptophyta</taxon>
        <taxon>Embryophyta</taxon>
        <taxon>Tracheophyta</taxon>
        <taxon>Spermatophyta</taxon>
        <taxon>Magnoliopsida</taxon>
        <taxon>eudicotyledons</taxon>
        <taxon>Gunneridae</taxon>
        <taxon>Pentapetalae</taxon>
        <taxon>Saxifragales</taxon>
        <taxon>Altingiaceae</taxon>
        <taxon>Liquidambar</taxon>
    </lineage>
</organism>
<evidence type="ECO:0000313" key="2">
    <source>
        <dbReference type="Proteomes" id="UP001415857"/>
    </source>
</evidence>